<dbReference type="Proteomes" id="UP000828251">
    <property type="component" value="Unassembled WGS sequence"/>
</dbReference>
<reference evidence="1 2" key="1">
    <citation type="journal article" date="2021" name="Plant Biotechnol. J.">
        <title>Multi-omics assisted identification of the key and species-specific regulatory components of drought-tolerant mechanisms in Gossypium stocksii.</title>
        <authorList>
            <person name="Yu D."/>
            <person name="Ke L."/>
            <person name="Zhang D."/>
            <person name="Wu Y."/>
            <person name="Sun Y."/>
            <person name="Mei J."/>
            <person name="Sun J."/>
            <person name="Sun Y."/>
        </authorList>
    </citation>
    <scope>NUCLEOTIDE SEQUENCE [LARGE SCALE GENOMIC DNA]</scope>
    <source>
        <strain evidence="2">cv. E1</strain>
        <tissue evidence="1">Leaf</tissue>
    </source>
</reference>
<keyword evidence="2" id="KW-1185">Reference proteome</keyword>
<dbReference type="AlphaFoldDB" id="A0A9D3VH86"/>
<name>A0A9D3VH86_9ROSI</name>
<proteinExistence type="predicted"/>
<gene>
    <name evidence="1" type="ORF">J1N35_022846</name>
</gene>
<evidence type="ECO:0000313" key="2">
    <source>
        <dbReference type="Proteomes" id="UP000828251"/>
    </source>
</evidence>
<sequence>MESVRRKYGFQKGTDVGAVGSKGGLSLVVADFNEIAFSFQKKGGCICEEIMKAFRTALLDCDLSDLGFTGTWFTWERGILVANNIRERLDMGFQIQSGGVSFLNFQLHHYLILVDTRGRYNIRTRKGQMKFYFDTDWCLEGSVEDEIQGYWASITDDLPVKLKGLGKKLQH</sequence>
<evidence type="ECO:0000313" key="1">
    <source>
        <dbReference type="EMBL" id="KAH1083085.1"/>
    </source>
</evidence>
<dbReference type="EMBL" id="JAIQCV010000007">
    <property type="protein sequence ID" value="KAH1083085.1"/>
    <property type="molecule type" value="Genomic_DNA"/>
</dbReference>
<evidence type="ECO:0008006" key="3">
    <source>
        <dbReference type="Google" id="ProtNLM"/>
    </source>
</evidence>
<dbReference type="OrthoDB" id="1750221at2759"/>
<comment type="caution">
    <text evidence="1">The sequence shown here is derived from an EMBL/GenBank/DDBJ whole genome shotgun (WGS) entry which is preliminary data.</text>
</comment>
<accession>A0A9D3VH86</accession>
<organism evidence="1 2">
    <name type="scientific">Gossypium stocksii</name>
    <dbReference type="NCBI Taxonomy" id="47602"/>
    <lineage>
        <taxon>Eukaryota</taxon>
        <taxon>Viridiplantae</taxon>
        <taxon>Streptophyta</taxon>
        <taxon>Embryophyta</taxon>
        <taxon>Tracheophyta</taxon>
        <taxon>Spermatophyta</taxon>
        <taxon>Magnoliopsida</taxon>
        <taxon>eudicotyledons</taxon>
        <taxon>Gunneridae</taxon>
        <taxon>Pentapetalae</taxon>
        <taxon>rosids</taxon>
        <taxon>malvids</taxon>
        <taxon>Malvales</taxon>
        <taxon>Malvaceae</taxon>
        <taxon>Malvoideae</taxon>
        <taxon>Gossypium</taxon>
    </lineage>
</organism>
<protein>
    <recommendedName>
        <fullName evidence="3">Reverse transcriptase</fullName>
    </recommendedName>
</protein>